<dbReference type="Pfam" id="PF12796">
    <property type="entry name" value="Ank_2"/>
    <property type="match status" value="1"/>
</dbReference>
<keyword evidence="7" id="KW-1185">Reference proteome</keyword>
<evidence type="ECO:0000256" key="2">
    <source>
        <dbReference type="PROSITE-ProRule" id="PRU00023"/>
    </source>
</evidence>
<gene>
    <name evidence="6" type="ORF">PVAG01_04210</name>
</gene>
<dbReference type="Proteomes" id="UP001629113">
    <property type="component" value="Unassembled WGS sequence"/>
</dbReference>
<name>A0ABR4PNP2_9HELO</name>
<dbReference type="InterPro" id="IPR036770">
    <property type="entry name" value="Ankyrin_rpt-contain_sf"/>
</dbReference>
<keyword evidence="3" id="KW-0175">Coiled coil</keyword>
<dbReference type="InterPro" id="IPR056884">
    <property type="entry name" value="NPHP3-like_N"/>
</dbReference>
<dbReference type="InterPro" id="IPR002110">
    <property type="entry name" value="Ankyrin_rpt"/>
</dbReference>
<dbReference type="InterPro" id="IPR054471">
    <property type="entry name" value="GPIID_WHD"/>
</dbReference>
<comment type="caution">
    <text evidence="6">The sequence shown here is derived from an EMBL/GenBank/DDBJ whole genome shotgun (WGS) entry which is preliminary data.</text>
</comment>
<dbReference type="InterPro" id="IPR027417">
    <property type="entry name" value="P-loop_NTPase"/>
</dbReference>
<evidence type="ECO:0000313" key="6">
    <source>
        <dbReference type="EMBL" id="KAL3424929.1"/>
    </source>
</evidence>
<dbReference type="Pfam" id="PF00023">
    <property type="entry name" value="Ank"/>
    <property type="match status" value="1"/>
</dbReference>
<dbReference type="SMART" id="SM00248">
    <property type="entry name" value="ANK"/>
    <property type="match status" value="5"/>
</dbReference>
<feature type="domain" description="GPI inositol-deacylase winged helix" evidence="4">
    <location>
        <begin position="419"/>
        <end position="505"/>
    </location>
</feature>
<dbReference type="PROSITE" id="PS50297">
    <property type="entry name" value="ANK_REP_REGION"/>
    <property type="match status" value="1"/>
</dbReference>
<dbReference type="EMBL" id="JBFCZG010000003">
    <property type="protein sequence ID" value="KAL3424929.1"/>
    <property type="molecule type" value="Genomic_DNA"/>
</dbReference>
<keyword evidence="2" id="KW-0040">ANK repeat</keyword>
<reference evidence="6 7" key="1">
    <citation type="submission" date="2024-06" db="EMBL/GenBank/DDBJ databases">
        <title>Complete genome of Phlyctema vagabunda strain 19-DSS-EL-015.</title>
        <authorList>
            <person name="Fiorenzani C."/>
        </authorList>
    </citation>
    <scope>NUCLEOTIDE SEQUENCE [LARGE SCALE GENOMIC DNA]</scope>
    <source>
        <strain evidence="6 7">19-DSS-EL-015</strain>
    </source>
</reference>
<proteinExistence type="predicted"/>
<sequence length="817" mass="92172">MAEVISIIGSIIAIVELTAKVGKKIYQHGDTVIHEEQGIADLEAQLAAVEEVAKKLEKMVRDAEALDDSLERWPTLAVLRLDSSPLTLCKKELDSLDEELTLPESRMDKLKAATLWPHKKKKIEGILERVVKQKDRIVEALEMENMSEGMRSMKLMEALMRVQDRQEDHKVLSWLSNVDPMVDHEAAKKNRQEGTGEWFIRGDKYIEWRDKPNSFLWLHGFAGCGKTVLSSTIIEEVLKYCRGFSSHRVAYFYFSFGERKKKMPLIMIQSILAQLVKQMPRIPQEVYTFYDNYKDSKALPAASLKKVLCLVLELQKETFIIIDALDECPIDQDSRNELCSILAEINNWKLPNIHTMVTSRADQDIKEALTSIDMLPSISVRNKAVDADIQRYIRAELENLNELQLFAVIKILKAIPLEYQTRAHNCLRWLSFAERPLTLTELAEAAILDSGKRPNLNITNRLFKEDGVIQILGSLVNIRSHEFAGKKTRQVMLAHFSIKEFLTSSRTLEIPHLSILESQSHRILTRDCLIYLLSSIVRDSSKFILQDYALSHWTDHYRKNEEDETALALAVELLTDFLRQSTWLRSYFGEPLRSKSIPALHIAAWKGLRVVIDRLLKSGHDINAKNDGWTYSALQIACMEKHPPEFLEVFINNGAEINETGGEDGCPLQATACHCQEDTVKLFLNRGADVNAISGWHGTALIAAVRRHNLPIIKTLMAHGADMNANAGVAMSTIMPDKGDTHVVNGANALDSAVANWELRPPSTRTATANEDPVVKLLIDAGAHHSEPIRVDISGISEEMRNSGKIISCPWDANPQS</sequence>
<protein>
    <submittedName>
        <fullName evidence="6">Ankyrin repeat protein</fullName>
    </submittedName>
</protein>
<dbReference type="SUPFAM" id="SSF52540">
    <property type="entry name" value="P-loop containing nucleoside triphosphate hydrolases"/>
    <property type="match status" value="1"/>
</dbReference>
<dbReference type="Pfam" id="PF24883">
    <property type="entry name" value="NPHP3_N"/>
    <property type="match status" value="1"/>
</dbReference>
<evidence type="ECO:0000256" key="1">
    <source>
        <dbReference type="ARBA" id="ARBA00022737"/>
    </source>
</evidence>
<dbReference type="SUPFAM" id="SSF48403">
    <property type="entry name" value="Ankyrin repeat"/>
    <property type="match status" value="1"/>
</dbReference>
<feature type="repeat" description="ANK" evidence="2">
    <location>
        <begin position="595"/>
        <end position="627"/>
    </location>
</feature>
<feature type="domain" description="Nephrocystin 3-like N-terminal" evidence="5">
    <location>
        <begin position="194"/>
        <end position="360"/>
    </location>
</feature>
<dbReference type="PROSITE" id="PS50088">
    <property type="entry name" value="ANK_REPEAT"/>
    <property type="match status" value="1"/>
</dbReference>
<feature type="coiled-coil region" evidence="3">
    <location>
        <begin position="39"/>
        <end position="69"/>
    </location>
</feature>
<evidence type="ECO:0000259" key="4">
    <source>
        <dbReference type="Pfam" id="PF22939"/>
    </source>
</evidence>
<dbReference type="PANTHER" id="PTHR10039:SF16">
    <property type="entry name" value="GPI INOSITOL-DEACYLASE"/>
    <property type="match status" value="1"/>
</dbReference>
<evidence type="ECO:0000256" key="3">
    <source>
        <dbReference type="SAM" id="Coils"/>
    </source>
</evidence>
<dbReference type="Pfam" id="PF22939">
    <property type="entry name" value="WHD_GPIID"/>
    <property type="match status" value="1"/>
</dbReference>
<keyword evidence="1" id="KW-0677">Repeat</keyword>
<dbReference type="Gene3D" id="1.25.40.20">
    <property type="entry name" value="Ankyrin repeat-containing domain"/>
    <property type="match status" value="1"/>
</dbReference>
<evidence type="ECO:0000313" key="7">
    <source>
        <dbReference type="Proteomes" id="UP001629113"/>
    </source>
</evidence>
<organism evidence="6 7">
    <name type="scientific">Phlyctema vagabunda</name>
    <dbReference type="NCBI Taxonomy" id="108571"/>
    <lineage>
        <taxon>Eukaryota</taxon>
        <taxon>Fungi</taxon>
        <taxon>Dikarya</taxon>
        <taxon>Ascomycota</taxon>
        <taxon>Pezizomycotina</taxon>
        <taxon>Leotiomycetes</taxon>
        <taxon>Helotiales</taxon>
        <taxon>Dermateaceae</taxon>
        <taxon>Phlyctema</taxon>
    </lineage>
</organism>
<accession>A0ABR4PNP2</accession>
<evidence type="ECO:0000259" key="5">
    <source>
        <dbReference type="Pfam" id="PF24883"/>
    </source>
</evidence>
<dbReference type="PANTHER" id="PTHR10039">
    <property type="entry name" value="AMELOGENIN"/>
    <property type="match status" value="1"/>
</dbReference>
<dbReference type="Gene3D" id="3.40.50.300">
    <property type="entry name" value="P-loop containing nucleotide triphosphate hydrolases"/>
    <property type="match status" value="1"/>
</dbReference>